<dbReference type="GO" id="GO:0045505">
    <property type="term" value="F:dynein intermediate chain binding"/>
    <property type="evidence" value="ECO:0007669"/>
    <property type="project" value="InterPro"/>
</dbReference>
<dbReference type="Pfam" id="PF12774">
    <property type="entry name" value="AAA_6"/>
    <property type="match status" value="1"/>
</dbReference>
<evidence type="ECO:0000256" key="5">
    <source>
        <dbReference type="ARBA" id="ARBA00022840"/>
    </source>
</evidence>
<evidence type="ECO:0000256" key="10">
    <source>
        <dbReference type="ARBA" id="ARBA00023212"/>
    </source>
</evidence>
<evidence type="ECO:0000313" key="14">
    <source>
        <dbReference type="EMBL" id="PNF33902.1"/>
    </source>
</evidence>
<sequence>MKERHWEKVSELVGFPIKPGPDLTLAKVIDFGLEEFLPRFEAISEAATKENNLEKALIEMQKEWGEMQFNVSAYRESGTHILCAVDDIQLLLDDHIVKTQTMKSSPYIKPFEQDIMIWEGKLTLLQEILDEWLKVQSTWLYLEPIFSSPDIQAQMPEEGRRFSAVDKIWRDIMKSVVGDPKVLSVVEIDKMLERLKKCSGLLEVIQRGLNDYLEKKRLYFPRFFFLSNDELLEILSETKDPTRVQPHFKKCFEGIANLHFTDDLDVTAMKSIEGEEVVLVDVISTSLAKGQVEKWLLELEGDMKKSVHMQVKNAWEAYPVKERDHWVLQWPGQTVLCMAITYWTSEVHEAISLGAGGLSACLGVCNDRISKIVDLICGKLNTQNRITLGALVVLDVHSRDVVQTLIEKAVHKDTDFQWLCQLRYYWRDNMLSICMINSCLIYGYEYLGNSPRLVVTPLTDRCYRTLFGALHLHLGGAPEGPAGTGKTETIKDLAKAVAKQCVVFNCSDSLDYISLGKFFKVCDMCHFYCQEFGYLCFDLSCKITS</sequence>
<dbReference type="Pfam" id="PF08393">
    <property type="entry name" value="DHC_N2"/>
    <property type="match status" value="1"/>
</dbReference>
<reference evidence="14 15" key="1">
    <citation type="submission" date="2017-12" db="EMBL/GenBank/DDBJ databases">
        <title>Hemimetabolous genomes reveal molecular basis of termite eusociality.</title>
        <authorList>
            <person name="Harrison M.C."/>
            <person name="Jongepier E."/>
            <person name="Robertson H.M."/>
            <person name="Arning N."/>
            <person name="Bitard-Feildel T."/>
            <person name="Chao H."/>
            <person name="Childers C.P."/>
            <person name="Dinh H."/>
            <person name="Doddapaneni H."/>
            <person name="Dugan S."/>
            <person name="Gowin J."/>
            <person name="Greiner C."/>
            <person name="Han Y."/>
            <person name="Hu H."/>
            <person name="Hughes D.S.T."/>
            <person name="Huylmans A.-K."/>
            <person name="Kemena C."/>
            <person name="Kremer L.P.M."/>
            <person name="Lee S.L."/>
            <person name="Lopez-Ezquerra A."/>
            <person name="Mallet L."/>
            <person name="Monroy-Kuhn J.M."/>
            <person name="Moser A."/>
            <person name="Murali S.C."/>
            <person name="Muzny D.M."/>
            <person name="Otani S."/>
            <person name="Piulachs M.-D."/>
            <person name="Poelchau M."/>
            <person name="Qu J."/>
            <person name="Schaub F."/>
            <person name="Wada-Katsumata A."/>
            <person name="Worley K.C."/>
            <person name="Xie Q."/>
            <person name="Ylla G."/>
            <person name="Poulsen M."/>
            <person name="Gibbs R.A."/>
            <person name="Schal C."/>
            <person name="Richards S."/>
            <person name="Belles X."/>
            <person name="Korb J."/>
            <person name="Bornberg-Bauer E."/>
        </authorList>
    </citation>
    <scope>NUCLEOTIDE SEQUENCE [LARGE SCALE GENOMIC DNA]</scope>
    <source>
        <tissue evidence="14">Whole body</tissue>
    </source>
</reference>
<dbReference type="AlphaFoldDB" id="A0A2J7QZA5"/>
<evidence type="ECO:0000256" key="11">
    <source>
        <dbReference type="ARBA" id="ARBA00023273"/>
    </source>
</evidence>
<protein>
    <recommendedName>
        <fullName evidence="16">Dynein heavy chain linker domain-containing protein</fullName>
    </recommendedName>
</protein>
<keyword evidence="15" id="KW-1185">Reference proteome</keyword>
<dbReference type="EMBL" id="NEVH01009071">
    <property type="protein sequence ID" value="PNF33902.1"/>
    <property type="molecule type" value="Genomic_DNA"/>
</dbReference>
<dbReference type="InterPro" id="IPR026983">
    <property type="entry name" value="DHC"/>
</dbReference>
<keyword evidence="3" id="KW-0493">Microtubule</keyword>
<dbReference type="GO" id="GO:0007018">
    <property type="term" value="P:microtubule-based movement"/>
    <property type="evidence" value="ECO:0007669"/>
    <property type="project" value="InterPro"/>
</dbReference>
<keyword evidence="10" id="KW-0206">Cytoskeleton</keyword>
<dbReference type="InterPro" id="IPR042228">
    <property type="entry name" value="Dynein_linker_3"/>
</dbReference>
<dbReference type="GO" id="GO:0030286">
    <property type="term" value="C:dynein complex"/>
    <property type="evidence" value="ECO:0007669"/>
    <property type="project" value="UniProtKB-KW"/>
</dbReference>
<dbReference type="GO" id="GO:0005930">
    <property type="term" value="C:axoneme"/>
    <property type="evidence" value="ECO:0007669"/>
    <property type="project" value="UniProtKB-SubCell"/>
</dbReference>
<dbReference type="PANTHER" id="PTHR45703">
    <property type="entry name" value="DYNEIN HEAVY CHAIN"/>
    <property type="match status" value="1"/>
</dbReference>
<evidence type="ECO:0000256" key="6">
    <source>
        <dbReference type="ARBA" id="ARBA00023017"/>
    </source>
</evidence>
<dbReference type="InterPro" id="IPR013602">
    <property type="entry name" value="Dynein_heavy_linker"/>
</dbReference>
<dbReference type="FunFam" id="1.20.140.100:FF:000004">
    <property type="entry name" value="Dynein axonemal heavy chain 6"/>
    <property type="match status" value="1"/>
</dbReference>
<evidence type="ECO:0000256" key="7">
    <source>
        <dbReference type="ARBA" id="ARBA00023054"/>
    </source>
</evidence>
<evidence type="ECO:0008006" key="16">
    <source>
        <dbReference type="Google" id="ProtNLM"/>
    </source>
</evidence>
<dbReference type="Gene3D" id="3.20.180.20">
    <property type="entry name" value="Dynein heavy chain, N-terminal domain 2"/>
    <property type="match status" value="1"/>
</dbReference>
<name>A0A2J7QZA5_9NEOP</name>
<dbReference type="FunFam" id="3.20.180.20:FF:000003">
    <property type="entry name" value="Dynein heavy chain 12, axonemal"/>
    <property type="match status" value="1"/>
</dbReference>
<dbReference type="InterPro" id="IPR035699">
    <property type="entry name" value="AAA_6"/>
</dbReference>
<dbReference type="InterPro" id="IPR027417">
    <property type="entry name" value="P-loop_NTPase"/>
</dbReference>
<gene>
    <name evidence="14" type="ORF">B7P43_G06495</name>
</gene>
<dbReference type="STRING" id="105785.A0A2J7QZA5"/>
<keyword evidence="9" id="KW-0505">Motor protein</keyword>
<dbReference type="GO" id="GO:0051959">
    <property type="term" value="F:dynein light intermediate chain binding"/>
    <property type="evidence" value="ECO:0007669"/>
    <property type="project" value="InterPro"/>
</dbReference>
<accession>A0A2J7QZA5</accession>
<evidence type="ECO:0000256" key="8">
    <source>
        <dbReference type="ARBA" id="ARBA00023069"/>
    </source>
</evidence>
<dbReference type="FunFam" id="1.20.58.1120:FF:000005">
    <property type="entry name" value="Dynein, axonemal, heavy chain 12"/>
    <property type="match status" value="1"/>
</dbReference>
<evidence type="ECO:0000259" key="13">
    <source>
        <dbReference type="Pfam" id="PF12774"/>
    </source>
</evidence>
<keyword evidence="6" id="KW-0243">Dynein</keyword>
<evidence type="ECO:0000259" key="12">
    <source>
        <dbReference type="Pfam" id="PF08393"/>
    </source>
</evidence>
<keyword evidence="2" id="KW-0963">Cytoplasm</keyword>
<evidence type="ECO:0000256" key="3">
    <source>
        <dbReference type="ARBA" id="ARBA00022701"/>
    </source>
</evidence>
<keyword evidence="4" id="KW-0547">Nucleotide-binding</keyword>
<dbReference type="Gene3D" id="1.20.140.100">
    <property type="entry name" value="Dynein heavy chain, N-terminal domain 2"/>
    <property type="match status" value="1"/>
</dbReference>
<proteinExistence type="predicted"/>
<dbReference type="GO" id="GO:0005874">
    <property type="term" value="C:microtubule"/>
    <property type="evidence" value="ECO:0007669"/>
    <property type="project" value="UniProtKB-KW"/>
</dbReference>
<dbReference type="GO" id="GO:0005524">
    <property type="term" value="F:ATP binding"/>
    <property type="evidence" value="ECO:0007669"/>
    <property type="project" value="UniProtKB-KW"/>
</dbReference>
<dbReference type="OrthoDB" id="447173at2759"/>
<keyword evidence="5" id="KW-0067">ATP-binding</keyword>
<dbReference type="Gene3D" id="3.40.50.300">
    <property type="entry name" value="P-loop containing nucleotide triphosphate hydrolases"/>
    <property type="match status" value="1"/>
</dbReference>
<feature type="domain" description="Dynein heavy chain linker" evidence="12">
    <location>
        <begin position="1"/>
        <end position="314"/>
    </location>
</feature>
<evidence type="ECO:0000256" key="9">
    <source>
        <dbReference type="ARBA" id="ARBA00023175"/>
    </source>
</evidence>
<dbReference type="PANTHER" id="PTHR45703:SF1">
    <property type="entry name" value="DYNEINS HEAVY CHAIN"/>
    <property type="match status" value="1"/>
</dbReference>
<comment type="caution">
    <text evidence="14">The sequence shown here is derived from an EMBL/GenBank/DDBJ whole genome shotgun (WGS) entry which is preliminary data.</text>
</comment>
<evidence type="ECO:0000256" key="1">
    <source>
        <dbReference type="ARBA" id="ARBA00004430"/>
    </source>
</evidence>
<evidence type="ECO:0000256" key="2">
    <source>
        <dbReference type="ARBA" id="ARBA00022490"/>
    </source>
</evidence>
<organism evidence="14 15">
    <name type="scientific">Cryptotermes secundus</name>
    <dbReference type="NCBI Taxonomy" id="105785"/>
    <lineage>
        <taxon>Eukaryota</taxon>
        <taxon>Metazoa</taxon>
        <taxon>Ecdysozoa</taxon>
        <taxon>Arthropoda</taxon>
        <taxon>Hexapoda</taxon>
        <taxon>Insecta</taxon>
        <taxon>Pterygota</taxon>
        <taxon>Neoptera</taxon>
        <taxon>Polyneoptera</taxon>
        <taxon>Dictyoptera</taxon>
        <taxon>Blattodea</taxon>
        <taxon>Blattoidea</taxon>
        <taxon>Termitoidae</taxon>
        <taxon>Kalotermitidae</taxon>
        <taxon>Cryptotermitinae</taxon>
        <taxon>Cryptotermes</taxon>
    </lineage>
</organism>
<keyword evidence="8" id="KW-0969">Cilium</keyword>
<dbReference type="SUPFAM" id="SSF52540">
    <property type="entry name" value="P-loop containing nucleoside triphosphate hydrolases"/>
    <property type="match status" value="1"/>
</dbReference>
<feature type="domain" description="Dynein heavy chain hydrolytic ATP-binding dynein motor region" evidence="13">
    <location>
        <begin position="442"/>
        <end position="521"/>
    </location>
</feature>
<dbReference type="InParanoid" id="A0A2J7QZA5"/>
<keyword evidence="11" id="KW-0966">Cell projection</keyword>
<dbReference type="InterPro" id="IPR042222">
    <property type="entry name" value="Dynein_2_N"/>
</dbReference>
<evidence type="ECO:0000256" key="4">
    <source>
        <dbReference type="ARBA" id="ARBA00022741"/>
    </source>
</evidence>
<dbReference type="Proteomes" id="UP000235965">
    <property type="component" value="Unassembled WGS sequence"/>
</dbReference>
<comment type="subcellular location">
    <subcellularLocation>
        <location evidence="1">Cytoplasm</location>
        <location evidence="1">Cytoskeleton</location>
        <location evidence="1">Cilium axoneme</location>
    </subcellularLocation>
</comment>
<dbReference type="Gene3D" id="1.20.58.1120">
    <property type="match status" value="1"/>
</dbReference>
<dbReference type="Gene3D" id="1.10.287.2620">
    <property type="match status" value="1"/>
</dbReference>
<evidence type="ECO:0000313" key="15">
    <source>
        <dbReference type="Proteomes" id="UP000235965"/>
    </source>
</evidence>
<keyword evidence="7" id="KW-0175">Coiled coil</keyword>
<dbReference type="FunFam" id="1.10.287.2620:FF:000002">
    <property type="entry name" value="Dynein heavy chain 2, axonemal"/>
    <property type="match status" value="1"/>
</dbReference>